<gene>
    <name evidence="2" type="ORF">MTR67_018627</name>
</gene>
<dbReference type="PANTHER" id="PTHR47723:SF24">
    <property type="entry name" value="RNASE H TYPE-1 DOMAIN-CONTAINING PROTEIN"/>
    <property type="match status" value="1"/>
</dbReference>
<feature type="domain" description="RNase H type-1" evidence="1">
    <location>
        <begin position="2"/>
        <end position="62"/>
    </location>
</feature>
<evidence type="ECO:0000259" key="1">
    <source>
        <dbReference type="Pfam" id="PF13456"/>
    </source>
</evidence>
<dbReference type="InterPro" id="IPR012337">
    <property type="entry name" value="RNaseH-like_sf"/>
</dbReference>
<evidence type="ECO:0000313" key="3">
    <source>
        <dbReference type="Proteomes" id="UP001234989"/>
    </source>
</evidence>
<keyword evidence="3" id="KW-1185">Reference proteome</keyword>
<dbReference type="Proteomes" id="UP001234989">
    <property type="component" value="Chromosome 4"/>
</dbReference>
<dbReference type="AlphaFoldDB" id="A0AAF0QK09"/>
<dbReference type="CDD" id="cd06222">
    <property type="entry name" value="RNase_H_like"/>
    <property type="match status" value="1"/>
</dbReference>
<accession>A0AAF0QK09</accession>
<protein>
    <recommendedName>
        <fullName evidence="1">RNase H type-1 domain-containing protein</fullName>
    </recommendedName>
</protein>
<evidence type="ECO:0000313" key="2">
    <source>
        <dbReference type="EMBL" id="WMV25242.1"/>
    </source>
</evidence>
<reference evidence="2" key="1">
    <citation type="submission" date="2023-08" db="EMBL/GenBank/DDBJ databases">
        <title>A de novo genome assembly of Solanum verrucosum Schlechtendal, a Mexican diploid species geographically isolated from the other diploid A-genome species in potato relatives.</title>
        <authorList>
            <person name="Hosaka K."/>
        </authorList>
    </citation>
    <scope>NUCLEOTIDE SEQUENCE</scope>
    <source>
        <tissue evidence="2">Young leaves</tissue>
    </source>
</reference>
<sequence length="117" mass="13685">MQKVIIETDSLSLKKIIQQTWRVPWEIAEKVEEIREIMEKIKAKITHIFREGNSLADSLANIAIESQAEHQYSSFQELPLKERRILNTDKAQIPTLRIRTRAIIPQCDHVRPEITQV</sequence>
<dbReference type="InterPro" id="IPR053151">
    <property type="entry name" value="RNase_H-like"/>
</dbReference>
<dbReference type="PANTHER" id="PTHR47723">
    <property type="entry name" value="OS05G0353850 PROTEIN"/>
    <property type="match status" value="1"/>
</dbReference>
<dbReference type="InterPro" id="IPR036397">
    <property type="entry name" value="RNaseH_sf"/>
</dbReference>
<proteinExistence type="predicted"/>
<dbReference type="GO" id="GO:0004523">
    <property type="term" value="F:RNA-DNA hybrid ribonuclease activity"/>
    <property type="evidence" value="ECO:0007669"/>
    <property type="project" value="InterPro"/>
</dbReference>
<dbReference type="Pfam" id="PF13456">
    <property type="entry name" value="RVT_3"/>
    <property type="match status" value="1"/>
</dbReference>
<name>A0AAF0QK09_SOLVR</name>
<dbReference type="Gene3D" id="3.30.420.10">
    <property type="entry name" value="Ribonuclease H-like superfamily/Ribonuclease H"/>
    <property type="match status" value="1"/>
</dbReference>
<dbReference type="EMBL" id="CP133615">
    <property type="protein sequence ID" value="WMV25242.1"/>
    <property type="molecule type" value="Genomic_DNA"/>
</dbReference>
<dbReference type="GO" id="GO:0003676">
    <property type="term" value="F:nucleic acid binding"/>
    <property type="evidence" value="ECO:0007669"/>
    <property type="project" value="InterPro"/>
</dbReference>
<dbReference type="InterPro" id="IPR044730">
    <property type="entry name" value="RNase_H-like_dom_plant"/>
</dbReference>
<dbReference type="InterPro" id="IPR002156">
    <property type="entry name" value="RNaseH_domain"/>
</dbReference>
<organism evidence="2 3">
    <name type="scientific">Solanum verrucosum</name>
    <dbReference type="NCBI Taxonomy" id="315347"/>
    <lineage>
        <taxon>Eukaryota</taxon>
        <taxon>Viridiplantae</taxon>
        <taxon>Streptophyta</taxon>
        <taxon>Embryophyta</taxon>
        <taxon>Tracheophyta</taxon>
        <taxon>Spermatophyta</taxon>
        <taxon>Magnoliopsida</taxon>
        <taxon>eudicotyledons</taxon>
        <taxon>Gunneridae</taxon>
        <taxon>Pentapetalae</taxon>
        <taxon>asterids</taxon>
        <taxon>lamiids</taxon>
        <taxon>Solanales</taxon>
        <taxon>Solanaceae</taxon>
        <taxon>Solanoideae</taxon>
        <taxon>Solaneae</taxon>
        <taxon>Solanum</taxon>
    </lineage>
</organism>
<dbReference type="SUPFAM" id="SSF53098">
    <property type="entry name" value="Ribonuclease H-like"/>
    <property type="match status" value="1"/>
</dbReference>